<comment type="caution">
    <text evidence="6">The sequence shown here is derived from an EMBL/GenBank/DDBJ whole genome shotgun (WGS) entry which is preliminary data.</text>
</comment>
<dbReference type="InterPro" id="IPR002104">
    <property type="entry name" value="Integrase_catalytic"/>
</dbReference>
<dbReference type="EMBL" id="BLXX01000011">
    <property type="protein sequence ID" value="GFO60968.1"/>
    <property type="molecule type" value="Genomic_DNA"/>
</dbReference>
<dbReference type="Gene3D" id="1.10.443.10">
    <property type="entry name" value="Intergrase catalytic core"/>
    <property type="match status" value="1"/>
</dbReference>
<dbReference type="InterPro" id="IPR050808">
    <property type="entry name" value="Phage_Integrase"/>
</dbReference>
<keyword evidence="3" id="KW-0238">DNA-binding</keyword>
<evidence type="ECO:0000256" key="1">
    <source>
        <dbReference type="ARBA" id="ARBA00008857"/>
    </source>
</evidence>
<evidence type="ECO:0000313" key="6">
    <source>
        <dbReference type="EMBL" id="GFO60968.1"/>
    </source>
</evidence>
<evidence type="ECO:0000256" key="2">
    <source>
        <dbReference type="ARBA" id="ARBA00022908"/>
    </source>
</evidence>
<evidence type="ECO:0000256" key="3">
    <source>
        <dbReference type="ARBA" id="ARBA00023125"/>
    </source>
</evidence>
<dbReference type="Gene3D" id="3.30.160.390">
    <property type="entry name" value="Integrase, DNA-binding domain"/>
    <property type="match status" value="1"/>
</dbReference>
<dbReference type="GO" id="GO:0006310">
    <property type="term" value="P:DNA recombination"/>
    <property type="evidence" value="ECO:0007669"/>
    <property type="project" value="UniProtKB-KW"/>
</dbReference>
<dbReference type="Gene3D" id="1.10.150.130">
    <property type="match status" value="1"/>
</dbReference>
<accession>A0A6V8MLT4</accession>
<dbReference type="PROSITE" id="PS51898">
    <property type="entry name" value="TYR_RECOMBINASE"/>
    <property type="match status" value="1"/>
</dbReference>
<keyword evidence="2" id="KW-0229">DNA integration</keyword>
<feature type="domain" description="Tyr recombinase" evidence="5">
    <location>
        <begin position="246"/>
        <end position="460"/>
    </location>
</feature>
<comment type="similarity">
    <text evidence="1">Belongs to the 'phage' integrase family.</text>
</comment>
<dbReference type="GO" id="GO:0003677">
    <property type="term" value="F:DNA binding"/>
    <property type="evidence" value="ECO:0007669"/>
    <property type="project" value="UniProtKB-KW"/>
</dbReference>
<dbReference type="InterPro" id="IPR013762">
    <property type="entry name" value="Integrase-like_cat_sf"/>
</dbReference>
<dbReference type="InterPro" id="IPR010998">
    <property type="entry name" value="Integrase_recombinase_N"/>
</dbReference>
<keyword evidence="4" id="KW-0233">DNA recombination</keyword>
<dbReference type="Proteomes" id="UP000556026">
    <property type="component" value="Unassembled WGS sequence"/>
</dbReference>
<dbReference type="PANTHER" id="PTHR30629:SF6">
    <property type="entry name" value="PROPHAGE INTEGRASE INTA-RELATED"/>
    <property type="match status" value="1"/>
</dbReference>
<dbReference type="GO" id="GO:0015074">
    <property type="term" value="P:DNA integration"/>
    <property type="evidence" value="ECO:0007669"/>
    <property type="project" value="UniProtKB-KW"/>
</dbReference>
<sequence>MPIIHITKGAVDRLENPESGRVDYFDDVLKGFGVRVTKTGKTYYALGRVNGKQVPVKIGTTDKVAAEEARRTAKGILADMVRGQDPNEEKRQVQAKAEAARKAEEAQKSQMVTLEDALDSYIEHRKLKPKTRDGYRQMFRLHLSDWLQIPVGEITGAMVGKRHTEIANGKRRRAALNTTATKRDGKVSIEKVEVTDSQKREASADGTMRVLRAVLNFTFGDDEDLGIVRPNPVRALSRKKAWYKVPRRRRLVKNSDLPAWNKAVLALDNPIARDYLLFLLYTGLRRNEAARLQWAQVDFDERSFTILDTKNKVPHTLPLSDFLFRLLEERKLGLRIELEAAQEALEASLVSSEPLTKKQRQTIRNRVALAGSRLASPFVFPGEGKSGHIVEPQRAIDEVIQATGIVFSCHDLRRTFTTIAESLDLSKYSLKALLNHKQQSDDVTGGYIILDVERLRDPMQKVTDAIQERIKRPRGRVLRMQTKTQ</sequence>
<proteinExistence type="inferred from homology"/>
<dbReference type="InterPro" id="IPR038488">
    <property type="entry name" value="Integrase_DNA-bd_sf"/>
</dbReference>
<reference evidence="7" key="1">
    <citation type="submission" date="2020-06" db="EMBL/GenBank/DDBJ databases">
        <title>Draft genomic sequence of Geomonas sp. Red330.</title>
        <authorList>
            <person name="Itoh H."/>
            <person name="Zhenxing X."/>
            <person name="Ushijima N."/>
            <person name="Masuda Y."/>
            <person name="Shiratori Y."/>
            <person name="Senoo K."/>
        </authorList>
    </citation>
    <scope>NUCLEOTIDE SEQUENCE [LARGE SCALE GENOMIC DNA]</scope>
    <source>
        <strain evidence="7">Red330</strain>
    </source>
</reference>
<dbReference type="SUPFAM" id="SSF56349">
    <property type="entry name" value="DNA breaking-rejoining enzymes"/>
    <property type="match status" value="1"/>
</dbReference>
<protein>
    <submittedName>
        <fullName evidence="6">Integrase</fullName>
    </submittedName>
</protein>
<gene>
    <name evidence="6" type="ORF">GMST_32930</name>
</gene>
<dbReference type="InterPro" id="IPR011010">
    <property type="entry name" value="DNA_brk_join_enz"/>
</dbReference>
<name>A0A6V8MLT4_9BACT</name>
<organism evidence="6 7">
    <name type="scientific">Geomonas silvestris</name>
    <dbReference type="NCBI Taxonomy" id="2740184"/>
    <lineage>
        <taxon>Bacteria</taxon>
        <taxon>Pseudomonadati</taxon>
        <taxon>Thermodesulfobacteriota</taxon>
        <taxon>Desulfuromonadia</taxon>
        <taxon>Geobacterales</taxon>
        <taxon>Geobacteraceae</taxon>
        <taxon>Geomonas</taxon>
    </lineage>
</organism>
<dbReference type="Pfam" id="PF00589">
    <property type="entry name" value="Phage_integrase"/>
    <property type="match status" value="1"/>
</dbReference>
<dbReference type="AlphaFoldDB" id="A0A6V8MLT4"/>
<dbReference type="PANTHER" id="PTHR30629">
    <property type="entry name" value="PROPHAGE INTEGRASE"/>
    <property type="match status" value="1"/>
</dbReference>
<keyword evidence="7" id="KW-1185">Reference proteome</keyword>
<dbReference type="InterPro" id="IPR025166">
    <property type="entry name" value="Integrase_DNA_bind_dom"/>
</dbReference>
<evidence type="ECO:0000313" key="7">
    <source>
        <dbReference type="Proteomes" id="UP000556026"/>
    </source>
</evidence>
<evidence type="ECO:0000256" key="4">
    <source>
        <dbReference type="ARBA" id="ARBA00023172"/>
    </source>
</evidence>
<dbReference type="RefSeq" id="WP_183355771.1">
    <property type="nucleotide sequence ID" value="NZ_BLXX01000011.1"/>
</dbReference>
<evidence type="ECO:0000259" key="5">
    <source>
        <dbReference type="PROSITE" id="PS51898"/>
    </source>
</evidence>
<dbReference type="Pfam" id="PF13356">
    <property type="entry name" value="Arm-DNA-bind_3"/>
    <property type="match status" value="1"/>
</dbReference>